<dbReference type="FunFam" id="3.30.565.10:FF:000006">
    <property type="entry name" value="Sensor histidine kinase WalK"/>
    <property type="match status" value="1"/>
</dbReference>
<evidence type="ECO:0000256" key="2">
    <source>
        <dbReference type="ARBA" id="ARBA00004370"/>
    </source>
</evidence>
<evidence type="ECO:0000313" key="10">
    <source>
        <dbReference type="EMBL" id="MPW24454.1"/>
    </source>
</evidence>
<evidence type="ECO:0000313" key="11">
    <source>
        <dbReference type="Proteomes" id="UP000440004"/>
    </source>
</evidence>
<reference evidence="10 11" key="1">
    <citation type="submission" date="2019-10" db="EMBL/GenBank/DDBJ databases">
        <title>Alkalibaculum tamaniensis sp.nov., a new alkaliphilic acetogen, isolated on methoxylated aromatics from a mud volcano.</title>
        <authorList>
            <person name="Khomyakova M.A."/>
            <person name="Merkel A.Y."/>
            <person name="Bonch-Osmolovskaya E.A."/>
            <person name="Slobodkin A.I."/>
        </authorList>
    </citation>
    <scope>NUCLEOTIDE SEQUENCE [LARGE SCALE GENOMIC DNA]</scope>
    <source>
        <strain evidence="10 11">M08DMB</strain>
    </source>
</reference>
<dbReference type="InterPro" id="IPR003661">
    <property type="entry name" value="HisK_dim/P_dom"/>
</dbReference>
<feature type="domain" description="Histidine kinase" evidence="9">
    <location>
        <begin position="240"/>
        <end position="454"/>
    </location>
</feature>
<keyword evidence="8" id="KW-1133">Transmembrane helix</keyword>
<dbReference type="InterPro" id="IPR003594">
    <property type="entry name" value="HATPase_dom"/>
</dbReference>
<dbReference type="InterPro" id="IPR036097">
    <property type="entry name" value="HisK_dim/P_sf"/>
</dbReference>
<feature type="transmembrane region" description="Helical" evidence="8">
    <location>
        <begin position="151"/>
        <end position="172"/>
    </location>
</feature>
<dbReference type="InterPro" id="IPR005467">
    <property type="entry name" value="His_kinase_dom"/>
</dbReference>
<keyword evidence="6" id="KW-0418">Kinase</keyword>
<keyword evidence="8" id="KW-0472">Membrane</keyword>
<dbReference type="Gene3D" id="1.10.287.130">
    <property type="match status" value="1"/>
</dbReference>
<dbReference type="CDD" id="cd00075">
    <property type="entry name" value="HATPase"/>
    <property type="match status" value="1"/>
</dbReference>
<protein>
    <recommendedName>
        <fullName evidence="3">histidine kinase</fullName>
        <ecNumber evidence="3">2.7.13.3</ecNumber>
    </recommendedName>
</protein>
<dbReference type="SMART" id="SM00388">
    <property type="entry name" value="HisKA"/>
    <property type="match status" value="1"/>
</dbReference>
<keyword evidence="4" id="KW-0597">Phosphoprotein</keyword>
<evidence type="ECO:0000256" key="3">
    <source>
        <dbReference type="ARBA" id="ARBA00012438"/>
    </source>
</evidence>
<evidence type="ECO:0000256" key="1">
    <source>
        <dbReference type="ARBA" id="ARBA00000085"/>
    </source>
</evidence>
<evidence type="ECO:0000259" key="9">
    <source>
        <dbReference type="PROSITE" id="PS50109"/>
    </source>
</evidence>
<dbReference type="InterPro" id="IPR036890">
    <property type="entry name" value="HATPase_C_sf"/>
</dbReference>
<accession>A0A6A7K547</accession>
<comment type="subcellular location">
    <subcellularLocation>
        <location evidence="2">Membrane</location>
    </subcellularLocation>
</comment>
<dbReference type="PROSITE" id="PS50109">
    <property type="entry name" value="HIS_KIN"/>
    <property type="match status" value="1"/>
</dbReference>
<dbReference type="InterPro" id="IPR050351">
    <property type="entry name" value="BphY/WalK/GraS-like"/>
</dbReference>
<keyword evidence="7" id="KW-0902">Two-component regulatory system</keyword>
<dbReference type="EMBL" id="WHNX01000002">
    <property type="protein sequence ID" value="MPW24454.1"/>
    <property type="molecule type" value="Genomic_DNA"/>
</dbReference>
<dbReference type="GO" id="GO:0005886">
    <property type="term" value="C:plasma membrane"/>
    <property type="evidence" value="ECO:0007669"/>
    <property type="project" value="TreeGrafter"/>
</dbReference>
<dbReference type="Gene3D" id="3.30.565.10">
    <property type="entry name" value="Histidine kinase-like ATPase, C-terminal domain"/>
    <property type="match status" value="1"/>
</dbReference>
<comment type="caution">
    <text evidence="10">The sequence shown here is derived from an EMBL/GenBank/DDBJ whole genome shotgun (WGS) entry which is preliminary data.</text>
</comment>
<dbReference type="RefSeq" id="WP_152800946.1">
    <property type="nucleotide sequence ID" value="NZ_WHNX01000002.1"/>
</dbReference>
<dbReference type="Pfam" id="PF00512">
    <property type="entry name" value="HisKA"/>
    <property type="match status" value="1"/>
</dbReference>
<dbReference type="Gene3D" id="6.10.340.10">
    <property type="match status" value="1"/>
</dbReference>
<keyword evidence="8" id="KW-0812">Transmembrane</keyword>
<dbReference type="GO" id="GO:0000155">
    <property type="term" value="F:phosphorelay sensor kinase activity"/>
    <property type="evidence" value="ECO:0007669"/>
    <property type="project" value="InterPro"/>
</dbReference>
<dbReference type="PANTHER" id="PTHR45453">
    <property type="entry name" value="PHOSPHATE REGULON SENSOR PROTEIN PHOR"/>
    <property type="match status" value="1"/>
</dbReference>
<evidence type="ECO:0000256" key="8">
    <source>
        <dbReference type="SAM" id="Phobius"/>
    </source>
</evidence>
<dbReference type="CDD" id="cd00082">
    <property type="entry name" value="HisKA"/>
    <property type="match status" value="1"/>
</dbReference>
<dbReference type="SUPFAM" id="SSF47384">
    <property type="entry name" value="Homodimeric domain of signal transducing histidine kinase"/>
    <property type="match status" value="1"/>
</dbReference>
<evidence type="ECO:0000256" key="4">
    <source>
        <dbReference type="ARBA" id="ARBA00022553"/>
    </source>
</evidence>
<proteinExistence type="predicted"/>
<dbReference type="GO" id="GO:0004721">
    <property type="term" value="F:phosphoprotein phosphatase activity"/>
    <property type="evidence" value="ECO:0007669"/>
    <property type="project" value="TreeGrafter"/>
</dbReference>
<keyword evidence="11" id="KW-1185">Reference proteome</keyword>
<evidence type="ECO:0000256" key="5">
    <source>
        <dbReference type="ARBA" id="ARBA00022679"/>
    </source>
</evidence>
<organism evidence="10 11">
    <name type="scientific">Alkalibaculum sporogenes</name>
    <dbReference type="NCBI Taxonomy" id="2655001"/>
    <lineage>
        <taxon>Bacteria</taxon>
        <taxon>Bacillati</taxon>
        <taxon>Bacillota</taxon>
        <taxon>Clostridia</taxon>
        <taxon>Eubacteriales</taxon>
        <taxon>Eubacteriaceae</taxon>
        <taxon>Alkalibaculum</taxon>
    </lineage>
</organism>
<dbReference type="GO" id="GO:0016036">
    <property type="term" value="P:cellular response to phosphate starvation"/>
    <property type="evidence" value="ECO:0007669"/>
    <property type="project" value="TreeGrafter"/>
</dbReference>
<evidence type="ECO:0000256" key="6">
    <source>
        <dbReference type="ARBA" id="ARBA00022777"/>
    </source>
</evidence>
<comment type="catalytic activity">
    <reaction evidence="1">
        <text>ATP + protein L-histidine = ADP + protein N-phospho-L-histidine.</text>
        <dbReference type="EC" id="2.7.13.3"/>
    </reaction>
</comment>
<dbReference type="Proteomes" id="UP000440004">
    <property type="component" value="Unassembled WGS sequence"/>
</dbReference>
<dbReference type="PRINTS" id="PR00344">
    <property type="entry name" value="BCTRLSENSOR"/>
</dbReference>
<dbReference type="SMART" id="SM00387">
    <property type="entry name" value="HATPase_c"/>
    <property type="match status" value="1"/>
</dbReference>
<dbReference type="InterPro" id="IPR004358">
    <property type="entry name" value="Sig_transdc_His_kin-like_C"/>
</dbReference>
<evidence type="ECO:0000256" key="7">
    <source>
        <dbReference type="ARBA" id="ARBA00023012"/>
    </source>
</evidence>
<feature type="transmembrane region" description="Helical" evidence="8">
    <location>
        <begin position="12"/>
        <end position="35"/>
    </location>
</feature>
<dbReference type="Pfam" id="PF02518">
    <property type="entry name" value="HATPase_c"/>
    <property type="match status" value="1"/>
</dbReference>
<gene>
    <name evidence="10" type="ORF">GC105_01430</name>
</gene>
<dbReference type="EC" id="2.7.13.3" evidence="3"/>
<dbReference type="SUPFAM" id="SSF55874">
    <property type="entry name" value="ATPase domain of HSP90 chaperone/DNA topoisomerase II/histidine kinase"/>
    <property type="match status" value="1"/>
</dbReference>
<name>A0A6A7K547_9FIRM</name>
<dbReference type="AlphaFoldDB" id="A0A6A7K547"/>
<dbReference type="PANTHER" id="PTHR45453:SF1">
    <property type="entry name" value="PHOSPHATE REGULON SENSOR PROTEIN PHOR"/>
    <property type="match status" value="1"/>
</dbReference>
<sequence length="454" mass="51816">MITLSKQFRKYFVITAMVSIAFITIITNIGINLFFTDYIRETRSRDDEKVVQYVEQVYIDYNGLNSQSFMSIMHYAYSDNLTIRIKDIDNRVIWDSSTSDNMHSMMQRDKNKIDTTVVYNNYSYSYLGKQIGSIDVGRPKSIISSIEDKQFLSTINGIFAIAFIFTLGVAILTSSNISRKFLKPIYKIRENANYIKNGQYKDLNEVITNTFELNDLSISMNELADRLDYQEHLRKRMTTDMAHELRTPIATIQSHIEAFIDGVWVPSVEKLSIVHDEVNRLTKLINELSDLSLIESDDIKLNKSSVNMSLLLNNILKTFEPLFISKNININNEIPKNIELSGDEEILQRVFINILSNAFKYTNENGNVRINVVQIGDVINIVIEDTGIGIPKEDIKHIFERFYRSDISRNRVSGGTGIGLTISKALIQAHGGNIKVESEEGIGTRVIITLNKSE</sequence>
<keyword evidence="5" id="KW-0808">Transferase</keyword>